<dbReference type="SMART" id="SM00880">
    <property type="entry name" value="CHAD"/>
    <property type="match status" value="1"/>
</dbReference>
<organism evidence="2 3">
    <name type="scientific">Caballeronia udeis</name>
    <dbReference type="NCBI Taxonomy" id="1232866"/>
    <lineage>
        <taxon>Bacteria</taxon>
        <taxon>Pseudomonadati</taxon>
        <taxon>Pseudomonadota</taxon>
        <taxon>Betaproteobacteria</taxon>
        <taxon>Burkholderiales</taxon>
        <taxon>Burkholderiaceae</taxon>
        <taxon>Caballeronia</taxon>
    </lineage>
</organism>
<dbReference type="InterPro" id="IPR038186">
    <property type="entry name" value="CHAD_dom_sf"/>
</dbReference>
<dbReference type="OrthoDB" id="3034217at2"/>
<evidence type="ECO:0000259" key="1">
    <source>
        <dbReference type="PROSITE" id="PS51708"/>
    </source>
</evidence>
<dbReference type="Gene3D" id="1.40.20.10">
    <property type="entry name" value="CHAD domain"/>
    <property type="match status" value="1"/>
</dbReference>
<feature type="domain" description="CHAD" evidence="1">
    <location>
        <begin position="198"/>
        <end position="476"/>
    </location>
</feature>
<gene>
    <name evidence="2" type="ORF">AWB69_03250</name>
</gene>
<dbReference type="InterPro" id="IPR007899">
    <property type="entry name" value="CHAD_dom"/>
</dbReference>
<name>A0A158GSZ4_9BURK</name>
<dbReference type="PANTHER" id="PTHR39339:SF1">
    <property type="entry name" value="CHAD DOMAIN-CONTAINING PROTEIN"/>
    <property type="match status" value="1"/>
</dbReference>
<dbReference type="Proteomes" id="UP000054683">
    <property type="component" value="Unassembled WGS sequence"/>
</dbReference>
<dbReference type="RefSeq" id="WP_062086254.1">
    <property type="nucleotide sequence ID" value="NZ_FCOK02000019.1"/>
</dbReference>
<dbReference type="EMBL" id="FCOK02000019">
    <property type="protein sequence ID" value="SAL35033.1"/>
    <property type="molecule type" value="Genomic_DNA"/>
</dbReference>
<dbReference type="AlphaFoldDB" id="A0A158GSZ4"/>
<sequence>MLQLVELRMVSLDAPNGLPDEALARLSRFATARRTDFVQRTRKAGINLAEWEVRIEVHDDHRVFVALQRDWPLVQRIETEAGPFDTLHAWIKSEAALTDLKTLLDDAGFNLSEATETAIVEWDTPGEMDTGVHVRATLRLDTGRPAMLTLMAVPDAREALFATAHEIVETLPFLIVPIAFDNILREPVKARKLKLPKDASPTDAFVEIGKSVAAQWFGNDAASRGGLEVEHVHQLRVAQRRLKTALKLFPEWVDDTWTTRIAPDLKWFGDLLGDARDWDVFTDTTLAAYAASDDPQHKDAWTPTQSAADTNRDAARQRLQDAMNSPRYARLALSFVEWFSTVEAPPDQADQTLATYAQKCITKHYRKIERAPDLTTLDAATRHKVRIHAKRLRYALEFFASLLTRKTHKEVEEALGNLQSVLGEGNDAAVAAQRLADLDEAGDFQKGLAKGFAVNAQRMSAVEGERILRKIKPPRIK</sequence>
<evidence type="ECO:0000313" key="3">
    <source>
        <dbReference type="Proteomes" id="UP000054683"/>
    </source>
</evidence>
<dbReference type="PROSITE" id="PS51708">
    <property type="entry name" value="CHAD"/>
    <property type="match status" value="1"/>
</dbReference>
<protein>
    <submittedName>
        <fullName evidence="2">CHAD domain-containing protein</fullName>
    </submittedName>
</protein>
<reference evidence="2 3" key="1">
    <citation type="submission" date="2016-01" db="EMBL/GenBank/DDBJ databases">
        <authorList>
            <person name="Oliw E.H."/>
        </authorList>
    </citation>
    <scope>NUCLEOTIDE SEQUENCE [LARGE SCALE GENOMIC DNA]</scope>
    <source>
        <strain evidence="2">LMG 27134</strain>
    </source>
</reference>
<accession>A0A158GSZ4</accession>
<dbReference type="Pfam" id="PF05235">
    <property type="entry name" value="CHAD"/>
    <property type="match status" value="1"/>
</dbReference>
<proteinExistence type="predicted"/>
<dbReference type="PANTHER" id="PTHR39339">
    <property type="entry name" value="SLR1444 PROTEIN"/>
    <property type="match status" value="1"/>
</dbReference>
<evidence type="ECO:0000313" key="2">
    <source>
        <dbReference type="EMBL" id="SAL35033.1"/>
    </source>
</evidence>